<accession>A0A382MSW4</accession>
<name>A0A382MSW4_9ZZZZ</name>
<sequence>INGEEIETGKQFLGTLMGDYSRTGISTMLNTGTIVGLGANIFGEGFQDKYIPSFRWGKNDTTELEKFFGTIEKMKQRRGKSLSPNEKIYLTKLYEKQF</sequence>
<protein>
    <recommendedName>
        <fullName evidence="2">Glucose-1-phosphate thymidylyltransferase</fullName>
    </recommendedName>
</protein>
<evidence type="ECO:0008006" key="2">
    <source>
        <dbReference type="Google" id="ProtNLM"/>
    </source>
</evidence>
<gene>
    <name evidence="1" type="ORF">METZ01_LOCUS303426</name>
</gene>
<proteinExistence type="predicted"/>
<organism evidence="1">
    <name type="scientific">marine metagenome</name>
    <dbReference type="NCBI Taxonomy" id="408172"/>
    <lineage>
        <taxon>unclassified sequences</taxon>
        <taxon>metagenomes</taxon>
        <taxon>ecological metagenomes</taxon>
    </lineage>
</organism>
<evidence type="ECO:0000313" key="1">
    <source>
        <dbReference type="EMBL" id="SVC50572.1"/>
    </source>
</evidence>
<feature type="non-terminal residue" evidence="1">
    <location>
        <position position="1"/>
    </location>
</feature>
<reference evidence="1" key="1">
    <citation type="submission" date="2018-05" db="EMBL/GenBank/DDBJ databases">
        <authorList>
            <person name="Lanie J.A."/>
            <person name="Ng W.-L."/>
            <person name="Kazmierczak K.M."/>
            <person name="Andrzejewski T.M."/>
            <person name="Davidsen T.M."/>
            <person name="Wayne K.J."/>
            <person name="Tettelin H."/>
            <person name="Glass J.I."/>
            <person name="Rusch D."/>
            <person name="Podicherti R."/>
            <person name="Tsui H.-C.T."/>
            <person name="Winkler M.E."/>
        </authorList>
    </citation>
    <scope>NUCLEOTIDE SEQUENCE</scope>
</reference>
<dbReference type="EMBL" id="UINC01094921">
    <property type="protein sequence ID" value="SVC50572.1"/>
    <property type="molecule type" value="Genomic_DNA"/>
</dbReference>
<dbReference type="AlphaFoldDB" id="A0A382MSW4"/>